<evidence type="ECO:0000256" key="9">
    <source>
        <dbReference type="ARBA" id="ARBA00023053"/>
    </source>
</evidence>
<dbReference type="UniPathway" id="UPA00051">
    <property type="reaction ID" value="UER00465"/>
</dbReference>
<keyword evidence="13 14" id="KW-0521">NADP</keyword>
<comment type="pathway">
    <text evidence="1 14">Amino-acid biosynthesis; L-threonine biosynthesis; L-threonine from L-aspartate: step 3/5.</text>
</comment>
<keyword evidence="6 14" id="KW-0028">Amino-acid biosynthesis</keyword>
<feature type="domain" description="Homoserine dehydrogenase catalytic" evidence="16">
    <location>
        <begin position="135"/>
        <end position="314"/>
    </location>
</feature>
<evidence type="ECO:0000256" key="6">
    <source>
        <dbReference type="ARBA" id="ARBA00022605"/>
    </source>
</evidence>
<evidence type="ECO:0000256" key="7">
    <source>
        <dbReference type="ARBA" id="ARBA00022697"/>
    </source>
</evidence>
<evidence type="ECO:0000259" key="16">
    <source>
        <dbReference type="Pfam" id="PF00742"/>
    </source>
</evidence>
<dbReference type="FunFam" id="3.30.360.10:FF:000005">
    <property type="entry name" value="Homoserine dehydrogenase"/>
    <property type="match status" value="1"/>
</dbReference>
<feature type="domain" description="Aspartate/homoserine dehydrogenase NAD-binding" evidence="17">
    <location>
        <begin position="9"/>
        <end position="124"/>
    </location>
</feature>
<dbReference type="Pfam" id="PF00742">
    <property type="entry name" value="Homoserine_dh"/>
    <property type="match status" value="1"/>
</dbReference>
<evidence type="ECO:0000313" key="18">
    <source>
        <dbReference type="EMBL" id="GGH75223.1"/>
    </source>
</evidence>
<keyword evidence="19" id="KW-1185">Reference proteome</keyword>
<dbReference type="Gene3D" id="3.40.50.720">
    <property type="entry name" value="NAD(P)-binding Rossmann-like Domain"/>
    <property type="match status" value="1"/>
</dbReference>
<evidence type="ECO:0000256" key="11">
    <source>
        <dbReference type="ARBA" id="ARBA00048841"/>
    </source>
</evidence>
<evidence type="ECO:0000256" key="2">
    <source>
        <dbReference type="ARBA" id="ARBA00005062"/>
    </source>
</evidence>
<dbReference type="GO" id="GO:0009086">
    <property type="term" value="P:methionine biosynthetic process"/>
    <property type="evidence" value="ECO:0007669"/>
    <property type="project" value="UniProtKB-KW"/>
</dbReference>
<gene>
    <name evidence="18" type="ORF">GCM10007096_04230</name>
</gene>
<feature type="binding site" evidence="13">
    <location>
        <position position="188"/>
    </location>
    <ligand>
        <name>L-homoserine</name>
        <dbReference type="ChEBI" id="CHEBI:57476"/>
    </ligand>
</feature>
<dbReference type="GO" id="GO:0004412">
    <property type="term" value="F:homoserine dehydrogenase activity"/>
    <property type="evidence" value="ECO:0007669"/>
    <property type="project" value="UniProtKB-EC"/>
</dbReference>
<evidence type="ECO:0000256" key="4">
    <source>
        <dbReference type="ARBA" id="ARBA00013213"/>
    </source>
</evidence>
<reference evidence="18" key="1">
    <citation type="journal article" date="2014" name="Int. J. Syst. Evol. Microbiol.">
        <title>Complete genome sequence of Corynebacterium casei LMG S-19264T (=DSM 44701T), isolated from a smear-ripened cheese.</title>
        <authorList>
            <consortium name="US DOE Joint Genome Institute (JGI-PGF)"/>
            <person name="Walter F."/>
            <person name="Albersmeier A."/>
            <person name="Kalinowski J."/>
            <person name="Ruckert C."/>
        </authorList>
    </citation>
    <scope>NUCLEOTIDE SEQUENCE</scope>
    <source>
        <strain evidence="18">CGMCC 1.12777</strain>
    </source>
</reference>
<dbReference type="EMBL" id="BMFV01000002">
    <property type="protein sequence ID" value="GGH75223.1"/>
    <property type="molecule type" value="Genomic_DNA"/>
</dbReference>
<accession>A0A8J2ZSK7</accession>
<dbReference type="NCBIfam" id="NF004976">
    <property type="entry name" value="PRK06349.1"/>
    <property type="match status" value="1"/>
</dbReference>
<dbReference type="Pfam" id="PF03447">
    <property type="entry name" value="NAD_binding_3"/>
    <property type="match status" value="1"/>
</dbReference>
<dbReference type="GO" id="GO:0009088">
    <property type="term" value="P:threonine biosynthetic process"/>
    <property type="evidence" value="ECO:0007669"/>
    <property type="project" value="UniProtKB-UniPathway"/>
</dbReference>
<dbReference type="InterPro" id="IPR022697">
    <property type="entry name" value="HDH_short"/>
</dbReference>
<dbReference type="AlphaFoldDB" id="A0A8J2ZSK7"/>
<dbReference type="InterPro" id="IPR019811">
    <property type="entry name" value="HDH_CS"/>
</dbReference>
<dbReference type="Gene3D" id="3.30.360.10">
    <property type="entry name" value="Dihydrodipicolinate Reductase, domain 2"/>
    <property type="match status" value="1"/>
</dbReference>
<sequence length="329" mass="35405">MTLNVALIGFGTVGSAVYRLIHTRREAFKKLIGQEIRITDIVIKDKNKKREIDSFTRITTQIDQVLSNPEIDVVIEAIVGVEPAFSYLSKALEKGLPVITANKVLFAQKGDLLKKLAGKNATTVGYEATVAGGIPIMRTLIDLLHVNRISKVEGVLNGTANFILSDMRTESHSFEEALALAQSLGYAEADPSNDILGTDAFYKLMILCQTIFGQTPAWSEVPVTGIHSISAVDIEVEALRGNRYKLIAEATLNDDGEVEASVKPQLIDNEHPLYGVEGVDNAVTLHTDLLGTLTLKGPGAGGNATASAVFSDLVKCTEFLSISKVKAPV</sequence>
<feature type="binding site" evidence="13">
    <location>
        <position position="103"/>
    </location>
    <ligand>
        <name>NADPH</name>
        <dbReference type="ChEBI" id="CHEBI:57783"/>
    </ligand>
</feature>
<dbReference type="PANTHER" id="PTHR43331:SF1">
    <property type="entry name" value="HOMOSERINE DEHYDROGENASE"/>
    <property type="match status" value="1"/>
</dbReference>
<dbReference type="UniPathway" id="UPA00050">
    <property type="reaction ID" value="UER00063"/>
</dbReference>
<evidence type="ECO:0000259" key="17">
    <source>
        <dbReference type="Pfam" id="PF03447"/>
    </source>
</evidence>
<dbReference type="GO" id="GO:0050661">
    <property type="term" value="F:NADP binding"/>
    <property type="evidence" value="ECO:0007669"/>
    <property type="project" value="InterPro"/>
</dbReference>
<dbReference type="InterPro" id="IPR036291">
    <property type="entry name" value="NAD(P)-bd_dom_sf"/>
</dbReference>
<feature type="binding site" evidence="13">
    <location>
        <begin position="9"/>
        <end position="14"/>
    </location>
    <ligand>
        <name>NADP(+)</name>
        <dbReference type="ChEBI" id="CHEBI:58349"/>
    </ligand>
</feature>
<comment type="similarity">
    <text evidence="3 15">Belongs to the homoserine dehydrogenase family.</text>
</comment>
<keyword evidence="7 14" id="KW-0791">Threonine biosynthesis</keyword>
<evidence type="ECO:0000256" key="14">
    <source>
        <dbReference type="RuleBase" id="RU000579"/>
    </source>
</evidence>
<evidence type="ECO:0000256" key="3">
    <source>
        <dbReference type="ARBA" id="ARBA00006753"/>
    </source>
</evidence>
<dbReference type="EC" id="1.1.1.3" evidence="4 14"/>
<dbReference type="RefSeq" id="WP_188495596.1">
    <property type="nucleotide sequence ID" value="NZ_BMFV01000002.1"/>
</dbReference>
<comment type="caution">
    <text evidence="18">The sequence shown here is derived from an EMBL/GenBank/DDBJ whole genome shotgun (WGS) entry which is preliminary data.</text>
</comment>
<dbReference type="InterPro" id="IPR005106">
    <property type="entry name" value="Asp/hSer_DH_NAD-bd"/>
</dbReference>
<protein>
    <recommendedName>
        <fullName evidence="5 14">Homoserine dehydrogenase</fullName>
        <ecNumber evidence="4 14">1.1.1.3</ecNumber>
    </recommendedName>
</protein>
<comment type="catalytic activity">
    <reaction evidence="11">
        <text>L-homoserine + NADP(+) = L-aspartate 4-semialdehyde + NADPH + H(+)</text>
        <dbReference type="Rhea" id="RHEA:15761"/>
        <dbReference type="ChEBI" id="CHEBI:15378"/>
        <dbReference type="ChEBI" id="CHEBI:57476"/>
        <dbReference type="ChEBI" id="CHEBI:57783"/>
        <dbReference type="ChEBI" id="CHEBI:58349"/>
        <dbReference type="ChEBI" id="CHEBI:537519"/>
        <dbReference type="EC" id="1.1.1.3"/>
    </reaction>
    <physiologicalReaction direction="right-to-left" evidence="11">
        <dbReference type="Rhea" id="RHEA:15763"/>
    </physiologicalReaction>
</comment>
<comment type="pathway">
    <text evidence="2 14">Amino-acid biosynthesis; L-methionine biosynthesis via de novo pathway; L-homoserine from L-aspartate: step 3/3.</text>
</comment>
<dbReference type="Proteomes" id="UP000656813">
    <property type="component" value="Unassembled WGS sequence"/>
</dbReference>
<keyword evidence="9" id="KW-0915">Sodium</keyword>
<evidence type="ECO:0000256" key="5">
    <source>
        <dbReference type="ARBA" id="ARBA00013376"/>
    </source>
</evidence>
<proteinExistence type="inferred from homology"/>
<evidence type="ECO:0000256" key="10">
    <source>
        <dbReference type="ARBA" id="ARBA00023167"/>
    </source>
</evidence>
<dbReference type="PANTHER" id="PTHR43331">
    <property type="entry name" value="HOMOSERINE DEHYDROGENASE"/>
    <property type="match status" value="1"/>
</dbReference>
<dbReference type="PROSITE" id="PS01042">
    <property type="entry name" value="HOMOSER_DHGENASE"/>
    <property type="match status" value="1"/>
</dbReference>
<evidence type="ECO:0000313" key="19">
    <source>
        <dbReference type="Proteomes" id="UP000656813"/>
    </source>
</evidence>
<evidence type="ECO:0000256" key="8">
    <source>
        <dbReference type="ARBA" id="ARBA00023002"/>
    </source>
</evidence>
<organism evidence="18 19">
    <name type="scientific">Pullulanibacillus pueri</name>
    <dbReference type="NCBI Taxonomy" id="1437324"/>
    <lineage>
        <taxon>Bacteria</taxon>
        <taxon>Bacillati</taxon>
        <taxon>Bacillota</taxon>
        <taxon>Bacilli</taxon>
        <taxon>Bacillales</taxon>
        <taxon>Sporolactobacillaceae</taxon>
        <taxon>Pullulanibacillus</taxon>
    </lineage>
</organism>
<keyword evidence="8 14" id="KW-0560">Oxidoreductase</keyword>
<evidence type="ECO:0000256" key="15">
    <source>
        <dbReference type="RuleBase" id="RU004171"/>
    </source>
</evidence>
<dbReference type="PIRSF" id="PIRSF036497">
    <property type="entry name" value="HDH_short"/>
    <property type="match status" value="1"/>
</dbReference>
<dbReference type="InterPro" id="IPR001342">
    <property type="entry name" value="HDH_cat"/>
</dbReference>
<reference evidence="18" key="2">
    <citation type="submission" date="2020-09" db="EMBL/GenBank/DDBJ databases">
        <authorList>
            <person name="Sun Q."/>
            <person name="Zhou Y."/>
        </authorList>
    </citation>
    <scope>NUCLEOTIDE SEQUENCE</scope>
    <source>
        <strain evidence="18">CGMCC 1.12777</strain>
    </source>
</reference>
<keyword evidence="10 14" id="KW-0486">Methionine biosynthesis</keyword>
<name>A0A8J2ZSK7_9BACL</name>
<dbReference type="SUPFAM" id="SSF55347">
    <property type="entry name" value="Glyceraldehyde-3-phosphate dehydrogenase-like, C-terminal domain"/>
    <property type="match status" value="1"/>
</dbReference>
<dbReference type="SUPFAM" id="SSF51735">
    <property type="entry name" value="NAD(P)-binding Rossmann-fold domains"/>
    <property type="match status" value="1"/>
</dbReference>
<feature type="active site" description="Proton donor" evidence="12">
    <location>
        <position position="203"/>
    </location>
</feature>
<evidence type="ECO:0000256" key="13">
    <source>
        <dbReference type="PIRSR" id="PIRSR036497-2"/>
    </source>
</evidence>
<evidence type="ECO:0000256" key="1">
    <source>
        <dbReference type="ARBA" id="ARBA00005056"/>
    </source>
</evidence>
<evidence type="ECO:0000256" key="12">
    <source>
        <dbReference type="PIRSR" id="PIRSR036497-1"/>
    </source>
</evidence>